<dbReference type="Gene3D" id="1.20.5.620">
    <property type="entry name" value="F1F0 ATP synthase subunit B, membrane domain"/>
    <property type="match status" value="1"/>
</dbReference>
<feature type="transmembrane region" description="Helical" evidence="12">
    <location>
        <begin position="12"/>
        <end position="31"/>
    </location>
</feature>
<keyword evidence="9 12" id="KW-0066">ATP synthesis</keyword>
<dbReference type="HAMAP" id="MF_01398">
    <property type="entry name" value="ATP_synth_b_bprime"/>
    <property type="match status" value="1"/>
</dbReference>
<keyword evidence="5 12" id="KW-0375">Hydrogen ion transport</keyword>
<accession>A0A9D1G2W8</accession>
<dbReference type="GO" id="GO:0046933">
    <property type="term" value="F:proton-transporting ATP synthase activity, rotational mechanism"/>
    <property type="evidence" value="ECO:0007669"/>
    <property type="project" value="UniProtKB-UniRule"/>
</dbReference>
<comment type="subcellular location">
    <subcellularLocation>
        <location evidence="12">Cell membrane</location>
        <topology evidence="12">Single-pass membrane protein</topology>
    </subcellularLocation>
    <subcellularLocation>
        <location evidence="11">Endomembrane system</location>
        <topology evidence="11">Single-pass membrane protein</topology>
    </subcellularLocation>
</comment>
<evidence type="ECO:0000313" key="17">
    <source>
        <dbReference type="Proteomes" id="UP000824140"/>
    </source>
</evidence>
<dbReference type="AlphaFoldDB" id="A0A9D1G2W8"/>
<keyword evidence="8 12" id="KW-0472">Membrane</keyword>
<dbReference type="CDD" id="cd06503">
    <property type="entry name" value="ATP-synt_Fo_b"/>
    <property type="match status" value="1"/>
</dbReference>
<dbReference type="GO" id="GO:0005886">
    <property type="term" value="C:plasma membrane"/>
    <property type="evidence" value="ECO:0007669"/>
    <property type="project" value="UniProtKB-SubCell"/>
</dbReference>
<dbReference type="Proteomes" id="UP000824140">
    <property type="component" value="Unassembled WGS sequence"/>
</dbReference>
<evidence type="ECO:0000256" key="4">
    <source>
        <dbReference type="ARBA" id="ARBA00022692"/>
    </source>
</evidence>
<keyword evidence="4 12" id="KW-0812">Transmembrane</keyword>
<evidence type="ECO:0000256" key="15">
    <source>
        <dbReference type="SAM" id="MobiDB-lite"/>
    </source>
</evidence>
<comment type="function">
    <text evidence="10 12">F(1)F(0) ATP synthase produces ATP from ADP in the presence of a proton or sodium gradient. F-type ATPases consist of two structural domains, F(1) containing the extramembraneous catalytic core and F(0) containing the membrane proton channel, linked together by a central stalk and a peripheral stalk. During catalysis, ATP synthesis in the catalytic domain of F(1) is coupled via a rotary mechanism of the central stalk subunits to proton translocation.</text>
</comment>
<keyword evidence="6 12" id="KW-1133">Transmembrane helix</keyword>
<evidence type="ECO:0000256" key="6">
    <source>
        <dbReference type="ARBA" id="ARBA00022989"/>
    </source>
</evidence>
<feature type="coiled-coil region" evidence="14">
    <location>
        <begin position="49"/>
        <end position="113"/>
    </location>
</feature>
<evidence type="ECO:0000256" key="14">
    <source>
        <dbReference type="SAM" id="Coils"/>
    </source>
</evidence>
<comment type="similarity">
    <text evidence="1 12 13">Belongs to the ATPase B chain family.</text>
</comment>
<dbReference type="PANTHER" id="PTHR33445:SF2">
    <property type="entry name" value="ATP SYNTHASE SUBUNIT B', CHLOROPLASTIC"/>
    <property type="match status" value="1"/>
</dbReference>
<evidence type="ECO:0000256" key="5">
    <source>
        <dbReference type="ARBA" id="ARBA00022781"/>
    </source>
</evidence>
<dbReference type="GO" id="GO:0046961">
    <property type="term" value="F:proton-transporting ATPase activity, rotational mechanism"/>
    <property type="evidence" value="ECO:0007669"/>
    <property type="project" value="TreeGrafter"/>
</dbReference>
<keyword evidence="2 12" id="KW-0813">Transport</keyword>
<evidence type="ECO:0000256" key="10">
    <source>
        <dbReference type="ARBA" id="ARBA00025198"/>
    </source>
</evidence>
<keyword evidence="12" id="KW-1003">Cell membrane</keyword>
<evidence type="ECO:0000256" key="3">
    <source>
        <dbReference type="ARBA" id="ARBA00022547"/>
    </source>
</evidence>
<comment type="subunit">
    <text evidence="12">F-type ATPases have 2 components, F(1) - the catalytic core - and F(0) - the membrane proton channel. F(1) has five subunits: alpha(3), beta(3), gamma(1), delta(1), epsilon(1). F(0) has three main subunits: a(1), b(2) and c(10-14). The alpha and beta chains form an alternating ring which encloses part of the gamma chain. F(1) is attached to F(0) by a central stalk formed by the gamma and epsilon chains, while a peripheral stalk is formed by the delta and b chains.</text>
</comment>
<evidence type="ECO:0000256" key="2">
    <source>
        <dbReference type="ARBA" id="ARBA00022448"/>
    </source>
</evidence>
<sequence>MNVPLNIDWQQILLHALNLVILIAGLYLLLFKPVKRFMDERTQKYQSMADDAAAKTREAETLYAEYQNQLKGAEDEIQQKHAEGMQKAEADAREVLDEARAQAKRMLVQAKENAGHERDRILESARNEIAQMSINAAHKLLDGSTSQTLDQFLDEAEGRKSDEQP</sequence>
<reference evidence="16" key="2">
    <citation type="journal article" date="2021" name="PeerJ">
        <title>Extensive microbial diversity within the chicken gut microbiome revealed by metagenomics and culture.</title>
        <authorList>
            <person name="Gilroy R."/>
            <person name="Ravi A."/>
            <person name="Getino M."/>
            <person name="Pursley I."/>
            <person name="Horton D.L."/>
            <person name="Alikhan N.F."/>
            <person name="Baker D."/>
            <person name="Gharbi K."/>
            <person name="Hall N."/>
            <person name="Watson M."/>
            <person name="Adriaenssens E.M."/>
            <person name="Foster-Nyarko E."/>
            <person name="Jarju S."/>
            <person name="Secka A."/>
            <person name="Antonio M."/>
            <person name="Oren A."/>
            <person name="Chaudhuri R.R."/>
            <person name="La Ragione R."/>
            <person name="Hildebrand F."/>
            <person name="Pallen M.J."/>
        </authorList>
    </citation>
    <scope>NUCLEOTIDE SEQUENCE</scope>
    <source>
        <strain evidence="16">13766</strain>
    </source>
</reference>
<feature type="compositionally biased region" description="Basic and acidic residues" evidence="15">
    <location>
        <begin position="156"/>
        <end position="165"/>
    </location>
</feature>
<dbReference type="InterPro" id="IPR050059">
    <property type="entry name" value="ATP_synthase_B_chain"/>
</dbReference>
<dbReference type="GO" id="GO:0045259">
    <property type="term" value="C:proton-transporting ATP synthase complex"/>
    <property type="evidence" value="ECO:0007669"/>
    <property type="project" value="UniProtKB-KW"/>
</dbReference>
<evidence type="ECO:0000256" key="12">
    <source>
        <dbReference type="HAMAP-Rule" id="MF_01398"/>
    </source>
</evidence>
<evidence type="ECO:0000256" key="9">
    <source>
        <dbReference type="ARBA" id="ARBA00023310"/>
    </source>
</evidence>
<keyword evidence="14" id="KW-0175">Coiled coil</keyword>
<evidence type="ECO:0000256" key="8">
    <source>
        <dbReference type="ARBA" id="ARBA00023136"/>
    </source>
</evidence>
<evidence type="ECO:0000256" key="1">
    <source>
        <dbReference type="ARBA" id="ARBA00005513"/>
    </source>
</evidence>
<comment type="function">
    <text evidence="12">Component of the F(0) channel, it forms part of the peripheral stalk, linking F(1) to F(0).</text>
</comment>
<evidence type="ECO:0000256" key="11">
    <source>
        <dbReference type="ARBA" id="ARBA00037847"/>
    </source>
</evidence>
<dbReference type="EMBL" id="DVJN01000206">
    <property type="protein sequence ID" value="HIS93485.1"/>
    <property type="molecule type" value="Genomic_DNA"/>
</dbReference>
<evidence type="ECO:0000313" key="16">
    <source>
        <dbReference type="EMBL" id="HIS93485.1"/>
    </source>
</evidence>
<dbReference type="SUPFAM" id="SSF81573">
    <property type="entry name" value="F1F0 ATP synthase subunit B, membrane domain"/>
    <property type="match status" value="1"/>
</dbReference>
<reference evidence="16" key="1">
    <citation type="submission" date="2020-10" db="EMBL/GenBank/DDBJ databases">
        <authorList>
            <person name="Gilroy R."/>
        </authorList>
    </citation>
    <scope>NUCLEOTIDE SEQUENCE</scope>
    <source>
        <strain evidence="16">13766</strain>
    </source>
</reference>
<gene>
    <name evidence="12" type="primary">atpF</name>
    <name evidence="16" type="ORF">IAA84_10750</name>
</gene>
<organism evidence="16 17">
    <name type="scientific">Candidatus Alectryocaccomicrobium excrementavium</name>
    <dbReference type="NCBI Taxonomy" id="2840668"/>
    <lineage>
        <taxon>Bacteria</taxon>
        <taxon>Bacillati</taxon>
        <taxon>Bacillota</taxon>
        <taxon>Clostridia</taxon>
        <taxon>Candidatus Alectryocaccomicrobium</taxon>
    </lineage>
</organism>
<dbReference type="InterPro" id="IPR002146">
    <property type="entry name" value="ATP_synth_b/b'su_bac/chlpt"/>
</dbReference>
<dbReference type="PANTHER" id="PTHR33445">
    <property type="entry name" value="ATP SYNTHASE SUBUNIT B', CHLOROPLASTIC"/>
    <property type="match status" value="1"/>
</dbReference>
<keyword evidence="3 12" id="KW-0138">CF(0)</keyword>
<dbReference type="InterPro" id="IPR028987">
    <property type="entry name" value="ATP_synth_B-like_membr_sf"/>
</dbReference>
<evidence type="ECO:0000256" key="13">
    <source>
        <dbReference type="RuleBase" id="RU003848"/>
    </source>
</evidence>
<comment type="caution">
    <text evidence="16">The sequence shown here is derived from an EMBL/GenBank/DDBJ whole genome shotgun (WGS) entry which is preliminary data.</text>
</comment>
<dbReference type="GO" id="GO:0012505">
    <property type="term" value="C:endomembrane system"/>
    <property type="evidence" value="ECO:0007669"/>
    <property type="project" value="UniProtKB-SubCell"/>
</dbReference>
<dbReference type="Pfam" id="PF00430">
    <property type="entry name" value="ATP-synt_B"/>
    <property type="match status" value="1"/>
</dbReference>
<name>A0A9D1G2W8_9FIRM</name>
<evidence type="ECO:0000256" key="7">
    <source>
        <dbReference type="ARBA" id="ARBA00023065"/>
    </source>
</evidence>
<protein>
    <recommendedName>
        <fullName evidence="12">ATP synthase subunit b</fullName>
    </recommendedName>
    <alternativeName>
        <fullName evidence="12">ATP synthase F(0) sector subunit b</fullName>
    </alternativeName>
    <alternativeName>
        <fullName evidence="12">ATPase subunit I</fullName>
    </alternativeName>
    <alternativeName>
        <fullName evidence="12">F-type ATPase subunit b</fullName>
        <shortName evidence="12">F-ATPase subunit b</shortName>
    </alternativeName>
</protein>
<proteinExistence type="inferred from homology"/>
<feature type="region of interest" description="Disordered" evidence="15">
    <location>
        <begin position="141"/>
        <end position="165"/>
    </location>
</feature>
<keyword evidence="7 12" id="KW-0406">Ion transport</keyword>